<dbReference type="InterPro" id="IPR049713">
    <property type="entry name" value="Pr6Pr-like"/>
</dbReference>
<accession>A0ABY7GV61</accession>
<keyword evidence="1" id="KW-0812">Transmembrane</keyword>
<sequence>MAPDDPDLRPGGRRFAALVAGVAAAALVLQYGLLLLGTRDTLGPARATARYFSDFTVLSNGLVALTAGLAAAASQRPLARLLARPAARAGVGLYIVVTCGVYFLVLRHWWRPRGLQWWADAGLYYAVPLLYLVWWTCSIGHGRLVRRDLLLWLLFPLGYLVWTIARGAWAGEYPYPFIDVGALGVAAVAGNALLVLGVFGAAGLAVLRIDRAFGRREGPGVPPPPAASEL</sequence>
<keyword evidence="3" id="KW-1185">Reference proteome</keyword>
<evidence type="ECO:0000256" key="1">
    <source>
        <dbReference type="SAM" id="Phobius"/>
    </source>
</evidence>
<evidence type="ECO:0000313" key="3">
    <source>
        <dbReference type="Proteomes" id="UP001164459"/>
    </source>
</evidence>
<organism evidence="2 3">
    <name type="scientific">Nannocystis punicea</name>
    <dbReference type="NCBI Taxonomy" id="2995304"/>
    <lineage>
        <taxon>Bacteria</taxon>
        <taxon>Pseudomonadati</taxon>
        <taxon>Myxococcota</taxon>
        <taxon>Polyangia</taxon>
        <taxon>Nannocystales</taxon>
        <taxon>Nannocystaceae</taxon>
        <taxon>Nannocystis</taxon>
    </lineage>
</organism>
<feature type="transmembrane region" description="Helical" evidence="1">
    <location>
        <begin position="86"/>
        <end position="105"/>
    </location>
</feature>
<gene>
    <name evidence="2" type="ORF">O0S08_32100</name>
</gene>
<evidence type="ECO:0000313" key="2">
    <source>
        <dbReference type="EMBL" id="WAS90855.1"/>
    </source>
</evidence>
<reference evidence="2" key="1">
    <citation type="submission" date="2022-11" db="EMBL/GenBank/DDBJ databases">
        <title>Minimal conservation of predation-associated metabolite biosynthetic gene clusters underscores biosynthetic potential of Myxococcota including descriptions for ten novel species: Archangium lansinium sp. nov., Myxococcus landrumus sp. nov., Nannocystis bai.</title>
        <authorList>
            <person name="Ahearne A."/>
            <person name="Stevens C."/>
            <person name="Dowd S."/>
        </authorList>
    </citation>
    <scope>NUCLEOTIDE SEQUENCE</scope>
    <source>
        <strain evidence="2">Fl3</strain>
    </source>
</reference>
<keyword evidence="1" id="KW-1133">Transmembrane helix</keyword>
<protein>
    <submittedName>
        <fullName evidence="2">Pr6Pr family membrane protein</fullName>
    </submittedName>
</protein>
<dbReference type="RefSeq" id="WP_269033182.1">
    <property type="nucleotide sequence ID" value="NZ_CP114040.1"/>
</dbReference>
<dbReference type="Proteomes" id="UP001164459">
    <property type="component" value="Chromosome"/>
</dbReference>
<feature type="transmembrane region" description="Helical" evidence="1">
    <location>
        <begin position="149"/>
        <end position="169"/>
    </location>
</feature>
<name>A0ABY7GV61_9BACT</name>
<feature type="transmembrane region" description="Helical" evidence="1">
    <location>
        <begin position="15"/>
        <end position="35"/>
    </location>
</feature>
<feature type="transmembrane region" description="Helical" evidence="1">
    <location>
        <begin position="117"/>
        <end position="137"/>
    </location>
</feature>
<keyword evidence="1" id="KW-0472">Membrane</keyword>
<proteinExistence type="predicted"/>
<dbReference type="EMBL" id="CP114040">
    <property type="protein sequence ID" value="WAS90855.1"/>
    <property type="molecule type" value="Genomic_DNA"/>
</dbReference>
<dbReference type="NCBIfam" id="NF038065">
    <property type="entry name" value="Pr6Pr"/>
    <property type="match status" value="1"/>
</dbReference>
<feature type="transmembrane region" description="Helical" evidence="1">
    <location>
        <begin position="181"/>
        <end position="207"/>
    </location>
</feature>